<dbReference type="InterPro" id="IPR025748">
    <property type="entry name" value="PrcB_C_dom"/>
</dbReference>
<evidence type="ECO:0000256" key="1">
    <source>
        <dbReference type="SAM" id="SignalP"/>
    </source>
</evidence>
<organism evidence="4 5">
    <name type="scientific">Clostridium aceticum</name>
    <dbReference type="NCBI Taxonomy" id="84022"/>
    <lineage>
        <taxon>Bacteria</taxon>
        <taxon>Bacillati</taxon>
        <taxon>Bacillota</taxon>
        <taxon>Clostridia</taxon>
        <taxon>Eubacteriales</taxon>
        <taxon>Clostridiaceae</taxon>
        <taxon>Clostridium</taxon>
    </lineage>
</organism>
<protein>
    <submittedName>
        <fullName evidence="4">Copper amine oxidase domain-containing protein</fullName>
    </submittedName>
</protein>
<evidence type="ECO:0000313" key="5">
    <source>
        <dbReference type="Proteomes" id="UP000035704"/>
    </source>
</evidence>
<reference evidence="4 5" key="1">
    <citation type="submission" date="2014-10" db="EMBL/GenBank/DDBJ databases">
        <title>Genome sequence of Clostridium aceticum DSM 1496.</title>
        <authorList>
            <person name="Poehlein A."/>
            <person name="Schiel-Bengelsdorf B."/>
            <person name="Gottschalk G."/>
            <person name="Duerre P."/>
            <person name="Daniel R."/>
        </authorList>
    </citation>
    <scope>NUCLEOTIDE SEQUENCE [LARGE SCALE GENOMIC DNA]</scope>
    <source>
        <strain evidence="4 5">DSM 1496</strain>
    </source>
</reference>
<dbReference type="InterPro" id="IPR012854">
    <property type="entry name" value="Cu_amine_oxidase-like_N"/>
</dbReference>
<keyword evidence="1" id="KW-0732">Signal</keyword>
<feature type="chain" id="PRO_5005185977" evidence="1">
    <location>
        <begin position="27"/>
        <end position="506"/>
    </location>
</feature>
<accession>A0A0G3WBL3</accession>
<feature type="domain" description="Copper amine oxidase-like N-terminal" evidence="2">
    <location>
        <begin position="140"/>
        <end position="252"/>
    </location>
</feature>
<name>A0A0G3WBL3_9CLOT</name>
<dbReference type="Pfam" id="PF14343">
    <property type="entry name" value="PrcB_C"/>
    <property type="match status" value="1"/>
</dbReference>
<dbReference type="KEGG" id="cace:CACET_c25610"/>
<evidence type="ECO:0000259" key="3">
    <source>
        <dbReference type="Pfam" id="PF14343"/>
    </source>
</evidence>
<dbReference type="AlphaFoldDB" id="A0A0G3WBL3"/>
<evidence type="ECO:0000313" key="4">
    <source>
        <dbReference type="EMBL" id="AKL96006.1"/>
    </source>
</evidence>
<dbReference type="SUPFAM" id="SSF55383">
    <property type="entry name" value="Copper amine oxidase, domain N"/>
    <property type="match status" value="1"/>
</dbReference>
<dbReference type="RefSeq" id="WP_052661406.1">
    <property type="nucleotide sequence ID" value="NZ_CP009687.1"/>
</dbReference>
<dbReference type="InterPro" id="IPR036582">
    <property type="entry name" value="Mao_N_sf"/>
</dbReference>
<keyword evidence="5" id="KW-1185">Reference proteome</keyword>
<dbReference type="STRING" id="84022.CACET_c25610"/>
<sequence>MIKSNFKKAAVIGMCCTMISSGAVSAMPRDIASNRILPSIEIGIESHLLEKQKEIDQYVFVTHVEEIAEAGFTVTHTGPRENYVEVGILPYDETNANYLYQLFGKEQVSVVEGIQAVTLPIDQLPYQSNVVIEDRGVEIQVNGRKIQTSVKPFIQENRTLIPLRGVMEELGAKVEWHPEERIVKVLTEDVNIELAVGENTAKIVKNINGTYKEETLKLEVPAKIVEGRTFIPGRFVTESLGAKVEWDSVLRIMKIKTNANMDIPSVEKIIDFEIVASEIIEENKLVSKWYQDNLATEGIYSLTDGEWKYILVAAGEKPTGGYNLQIDSITEVIPKTAYVYATLRYPDKGDFVTQALTYPHAVVRFHKGDIEKVQGDLVELQQDGDDIIQDEIGESLEEMGKMIPIDSIQEMKLYSLMQEEIKTFTAEEIDEIVNQLNTSPTYNGAYILMLAGNNIRITLEGGDSIQLTSYGFKDHVIMAGEVDGKHISYCIVSPEVGSILLSNIDL</sequence>
<proteinExistence type="predicted"/>
<gene>
    <name evidence="4" type="ORF">CACET_c25610</name>
</gene>
<feature type="signal peptide" evidence="1">
    <location>
        <begin position="1"/>
        <end position="26"/>
    </location>
</feature>
<feature type="domain" description="PrcB C-terminal" evidence="3">
    <location>
        <begin position="309"/>
        <end position="365"/>
    </location>
</feature>
<evidence type="ECO:0000259" key="2">
    <source>
        <dbReference type="Pfam" id="PF07833"/>
    </source>
</evidence>
<dbReference type="EMBL" id="CP009687">
    <property type="protein sequence ID" value="AKL96006.1"/>
    <property type="molecule type" value="Genomic_DNA"/>
</dbReference>
<dbReference type="Gene3D" id="3.30.457.10">
    <property type="entry name" value="Copper amine oxidase-like, N-terminal domain"/>
    <property type="match status" value="1"/>
</dbReference>
<dbReference type="PATRIC" id="fig|84022.6.peg.2584"/>
<dbReference type="Pfam" id="PF07833">
    <property type="entry name" value="Cu_amine_oxidN1"/>
    <property type="match status" value="1"/>
</dbReference>
<dbReference type="OrthoDB" id="2067368at2"/>
<dbReference type="Proteomes" id="UP000035704">
    <property type="component" value="Chromosome"/>
</dbReference>